<gene>
    <name evidence="2" type="ORF">H5410_049677</name>
</gene>
<feature type="compositionally biased region" description="Low complexity" evidence="1">
    <location>
        <begin position="55"/>
        <end position="73"/>
    </location>
</feature>
<feature type="region of interest" description="Disordered" evidence="1">
    <location>
        <begin position="55"/>
        <end position="110"/>
    </location>
</feature>
<evidence type="ECO:0000313" key="2">
    <source>
        <dbReference type="EMBL" id="KAG5579050.1"/>
    </source>
</evidence>
<dbReference type="EMBL" id="JACXVP010000010">
    <property type="protein sequence ID" value="KAG5579050.1"/>
    <property type="molecule type" value="Genomic_DNA"/>
</dbReference>
<sequence length="118" mass="12975">MLRMMLPRWKRGRQDYTPSVPFYVAPFPYVGNECDGGKFSLSDISITKDTVNIGSSELSQQNRSSSNENQPENGGFSTTLEHKSTSEANANEDVSNDIPETAKENAEGASNCLVRLLV</sequence>
<name>A0A9J5WTI9_SOLCO</name>
<dbReference type="Proteomes" id="UP000824120">
    <property type="component" value="Chromosome 10"/>
</dbReference>
<organism evidence="2 3">
    <name type="scientific">Solanum commersonii</name>
    <name type="common">Commerson's wild potato</name>
    <name type="synonym">Commerson's nightshade</name>
    <dbReference type="NCBI Taxonomy" id="4109"/>
    <lineage>
        <taxon>Eukaryota</taxon>
        <taxon>Viridiplantae</taxon>
        <taxon>Streptophyta</taxon>
        <taxon>Embryophyta</taxon>
        <taxon>Tracheophyta</taxon>
        <taxon>Spermatophyta</taxon>
        <taxon>Magnoliopsida</taxon>
        <taxon>eudicotyledons</taxon>
        <taxon>Gunneridae</taxon>
        <taxon>Pentapetalae</taxon>
        <taxon>asterids</taxon>
        <taxon>lamiids</taxon>
        <taxon>Solanales</taxon>
        <taxon>Solanaceae</taxon>
        <taxon>Solanoideae</taxon>
        <taxon>Solaneae</taxon>
        <taxon>Solanum</taxon>
    </lineage>
</organism>
<accession>A0A9J5WTI9</accession>
<evidence type="ECO:0000313" key="3">
    <source>
        <dbReference type="Proteomes" id="UP000824120"/>
    </source>
</evidence>
<reference evidence="2 3" key="1">
    <citation type="submission" date="2020-09" db="EMBL/GenBank/DDBJ databases">
        <title>De no assembly of potato wild relative species, Solanum commersonii.</title>
        <authorList>
            <person name="Cho K."/>
        </authorList>
    </citation>
    <scope>NUCLEOTIDE SEQUENCE [LARGE SCALE GENOMIC DNA]</scope>
    <source>
        <strain evidence="2">LZ3.2</strain>
        <tissue evidence="2">Leaf</tissue>
    </source>
</reference>
<evidence type="ECO:0000256" key="1">
    <source>
        <dbReference type="SAM" id="MobiDB-lite"/>
    </source>
</evidence>
<comment type="caution">
    <text evidence="2">The sequence shown here is derived from an EMBL/GenBank/DDBJ whole genome shotgun (WGS) entry which is preliminary data.</text>
</comment>
<keyword evidence="3" id="KW-1185">Reference proteome</keyword>
<protein>
    <submittedName>
        <fullName evidence="2">Uncharacterized protein</fullName>
    </submittedName>
</protein>
<proteinExistence type="predicted"/>
<dbReference type="AlphaFoldDB" id="A0A9J5WTI9"/>